<dbReference type="SUPFAM" id="SSF56112">
    <property type="entry name" value="Protein kinase-like (PK-like)"/>
    <property type="match status" value="1"/>
</dbReference>
<feature type="compositionally biased region" description="Low complexity" evidence="7">
    <location>
        <begin position="35"/>
        <end position="48"/>
    </location>
</feature>
<gene>
    <name evidence="9" type="ORF">J3Q64DRAFT_1823591</name>
</gene>
<dbReference type="Pfam" id="PF00069">
    <property type="entry name" value="Pkinase"/>
    <property type="match status" value="1"/>
</dbReference>
<dbReference type="Gene3D" id="1.10.510.10">
    <property type="entry name" value="Transferase(Phosphotransferase) domain 1"/>
    <property type="match status" value="1"/>
</dbReference>
<feature type="region of interest" description="Disordered" evidence="7">
    <location>
        <begin position="1"/>
        <end position="57"/>
    </location>
</feature>
<dbReference type="PROSITE" id="PS00108">
    <property type="entry name" value="PROTEIN_KINASE_ST"/>
    <property type="match status" value="1"/>
</dbReference>
<accession>A0ABR3ATK8</accession>
<dbReference type="InterPro" id="IPR008271">
    <property type="entry name" value="Ser/Thr_kinase_AS"/>
</dbReference>
<evidence type="ECO:0000313" key="9">
    <source>
        <dbReference type="EMBL" id="KAL0081701.1"/>
    </source>
</evidence>
<evidence type="ECO:0000259" key="8">
    <source>
        <dbReference type="PROSITE" id="PS50011"/>
    </source>
</evidence>
<proteinExistence type="predicted"/>
<evidence type="ECO:0000256" key="3">
    <source>
        <dbReference type="ARBA" id="ARBA00022741"/>
    </source>
</evidence>
<feature type="region of interest" description="Disordered" evidence="7">
    <location>
        <begin position="663"/>
        <end position="683"/>
    </location>
</feature>
<evidence type="ECO:0000256" key="2">
    <source>
        <dbReference type="ARBA" id="ARBA00022679"/>
    </source>
</evidence>
<sequence length="741" mass="83298">MAIKNITKSLRRIQKKESVNLPPAQTSQPQPPQTSPHTPTSTHTPISTKSNSPSNQDSLLHGIGPYTFCHALGNGKFSRVMLAKHKNGTLVAIKMIDKQAHDYRVMSRLVREIYLMEALDHESVVRLYETFETCDTLYLVMEYVPGCNLDEHLQKSGGSISEDEARLIFRQMVVAVSHCHSRWVVHRDLKTPNVLVAPDGIVKLADFGLGNRFGLQRLRTICGSMLYYSPEIISGQKYYGPEVDCWCLGIALFRMTAGFEPFSHAHTVGELKKDVCSGNFPMPEKMSAGLQATIRKCLETDRRRRMTVRQALGNDPWLTNYGRLPCPIIEGPMMSACGGDMTIYNNITGLDQSLSESRERRNRRQHLRNIDLGIIGPDSDAQNVQDPDPNSSTNDDFGTTHQNHAGVTQRTLIFHPVNSSTYFTTPSSSHPYSPGSATQHFPHRHPHIESLRNELLHTIRTTIHQLGMRPAERWETISNRFRSPTLSPLRPKEHYNHSNQHQPFQLLSSVVSRWTKDRVYLAYLHNPGSSSTTASSSWSSSDLLPCPMRTERDLMILLQLACQLMGITYMEQQSSITNNNNNNNNNNNKSSSTKAKKSTTTTTETTTKMATQQLRCVFTLRDTPIEASEHSLISDCLPNDLPTKKLSLPLLSHLTSSMTTSFFGRSRQNLDPSPMMKPQKQKEGTAEFTIRIEYQKRAPWSKSSSNTGGYLYAIRFSKLNGSTTVFKMASGWVARVLGLTV</sequence>
<dbReference type="InterPro" id="IPR030616">
    <property type="entry name" value="Aur-like"/>
</dbReference>
<evidence type="ECO:0000256" key="6">
    <source>
        <dbReference type="PROSITE-ProRule" id="PRU10141"/>
    </source>
</evidence>
<protein>
    <submittedName>
        <fullName evidence="9">Kinase-like domain-containing protein</fullName>
    </submittedName>
</protein>
<keyword evidence="5 6" id="KW-0067">ATP-binding</keyword>
<feature type="region of interest" description="Disordered" evidence="7">
    <location>
        <begin position="576"/>
        <end position="606"/>
    </location>
</feature>
<evidence type="ECO:0000256" key="5">
    <source>
        <dbReference type="ARBA" id="ARBA00022840"/>
    </source>
</evidence>
<feature type="region of interest" description="Disordered" evidence="7">
    <location>
        <begin position="367"/>
        <end position="402"/>
    </location>
</feature>
<dbReference type="SMART" id="SM00220">
    <property type="entry name" value="S_TKc"/>
    <property type="match status" value="1"/>
</dbReference>
<dbReference type="InterPro" id="IPR011009">
    <property type="entry name" value="Kinase-like_dom_sf"/>
</dbReference>
<dbReference type="PANTHER" id="PTHR24350">
    <property type="entry name" value="SERINE/THREONINE-PROTEIN KINASE IAL-RELATED"/>
    <property type="match status" value="1"/>
</dbReference>
<feature type="domain" description="Protein kinase" evidence="8">
    <location>
        <begin position="66"/>
        <end position="318"/>
    </location>
</feature>
<dbReference type="InterPro" id="IPR000719">
    <property type="entry name" value="Prot_kinase_dom"/>
</dbReference>
<dbReference type="PROSITE" id="PS00107">
    <property type="entry name" value="PROTEIN_KINASE_ATP"/>
    <property type="match status" value="1"/>
</dbReference>
<evidence type="ECO:0000256" key="4">
    <source>
        <dbReference type="ARBA" id="ARBA00022777"/>
    </source>
</evidence>
<name>A0ABR3ATK8_PHYBL</name>
<evidence type="ECO:0000256" key="7">
    <source>
        <dbReference type="SAM" id="MobiDB-lite"/>
    </source>
</evidence>
<feature type="compositionally biased region" description="Polar residues" evidence="7">
    <location>
        <begin position="380"/>
        <end position="402"/>
    </location>
</feature>
<dbReference type="EMBL" id="JBCLYO010000017">
    <property type="protein sequence ID" value="KAL0081701.1"/>
    <property type="molecule type" value="Genomic_DNA"/>
</dbReference>
<keyword evidence="10" id="KW-1185">Reference proteome</keyword>
<keyword evidence="2" id="KW-0808">Transferase</keyword>
<organism evidence="9 10">
    <name type="scientific">Phycomyces blakesleeanus</name>
    <dbReference type="NCBI Taxonomy" id="4837"/>
    <lineage>
        <taxon>Eukaryota</taxon>
        <taxon>Fungi</taxon>
        <taxon>Fungi incertae sedis</taxon>
        <taxon>Mucoromycota</taxon>
        <taxon>Mucoromycotina</taxon>
        <taxon>Mucoromycetes</taxon>
        <taxon>Mucorales</taxon>
        <taxon>Phycomycetaceae</taxon>
        <taxon>Phycomyces</taxon>
    </lineage>
</organism>
<keyword evidence="3 6" id="KW-0547">Nucleotide-binding</keyword>
<feature type="binding site" evidence="6">
    <location>
        <position position="94"/>
    </location>
    <ligand>
        <name>ATP</name>
        <dbReference type="ChEBI" id="CHEBI:30616"/>
    </ligand>
</feature>
<dbReference type="InterPro" id="IPR017441">
    <property type="entry name" value="Protein_kinase_ATP_BS"/>
</dbReference>
<dbReference type="Proteomes" id="UP001448207">
    <property type="component" value="Unassembled WGS sequence"/>
</dbReference>
<keyword evidence="1" id="KW-0723">Serine/threonine-protein kinase</keyword>
<reference evidence="9 10" key="1">
    <citation type="submission" date="2024-04" db="EMBL/GenBank/DDBJ databases">
        <title>Symmetric and asymmetric DNA N6-adenine methylation regulates different biological responses in Mucorales.</title>
        <authorList>
            <consortium name="Lawrence Berkeley National Laboratory"/>
            <person name="Lax C."/>
            <person name="Mondo S.J."/>
            <person name="Osorio-Concepcion M."/>
            <person name="Muszewska A."/>
            <person name="Corrochano-Luque M."/>
            <person name="Gutierrez G."/>
            <person name="Riley R."/>
            <person name="Lipzen A."/>
            <person name="Guo J."/>
            <person name="Hundley H."/>
            <person name="Amirebrahimi M."/>
            <person name="Ng V."/>
            <person name="Lorenzo-Gutierrez D."/>
            <person name="Binder U."/>
            <person name="Yang J."/>
            <person name="Song Y."/>
            <person name="Canovas D."/>
            <person name="Navarro E."/>
            <person name="Freitag M."/>
            <person name="Gabaldon T."/>
            <person name="Grigoriev I.V."/>
            <person name="Corrochano L.M."/>
            <person name="Nicolas F.E."/>
            <person name="Garre V."/>
        </authorList>
    </citation>
    <scope>NUCLEOTIDE SEQUENCE [LARGE SCALE GENOMIC DNA]</scope>
    <source>
        <strain evidence="9 10">L51</strain>
    </source>
</reference>
<keyword evidence="4" id="KW-0418">Kinase</keyword>
<comment type="caution">
    <text evidence="9">The sequence shown here is derived from an EMBL/GenBank/DDBJ whole genome shotgun (WGS) entry which is preliminary data.</text>
</comment>
<dbReference type="PROSITE" id="PS50011">
    <property type="entry name" value="PROTEIN_KINASE_DOM"/>
    <property type="match status" value="1"/>
</dbReference>
<evidence type="ECO:0000313" key="10">
    <source>
        <dbReference type="Proteomes" id="UP001448207"/>
    </source>
</evidence>
<evidence type="ECO:0000256" key="1">
    <source>
        <dbReference type="ARBA" id="ARBA00022527"/>
    </source>
</evidence>